<evidence type="ECO:0000256" key="4">
    <source>
        <dbReference type="ARBA" id="ARBA00022727"/>
    </source>
</evidence>
<dbReference type="SUPFAM" id="SSF52540">
    <property type="entry name" value="P-loop containing nucleoside triphosphate hydrolases"/>
    <property type="match status" value="1"/>
</dbReference>
<evidence type="ECO:0000256" key="6">
    <source>
        <dbReference type="ARBA" id="ARBA00022777"/>
    </source>
</evidence>
<evidence type="ECO:0000256" key="5">
    <source>
        <dbReference type="ARBA" id="ARBA00022741"/>
    </source>
</evidence>
<evidence type="ECO:0000256" key="3">
    <source>
        <dbReference type="ARBA" id="ARBA00022679"/>
    </source>
</evidence>
<dbReference type="HAMAP" id="MF_00165">
    <property type="entry name" value="Thymidylate_kinase"/>
    <property type="match status" value="1"/>
</dbReference>
<keyword evidence="6" id="KW-0418">Kinase</keyword>
<dbReference type="InterPro" id="IPR018094">
    <property type="entry name" value="Thymidylate_kinase"/>
</dbReference>
<dbReference type="EMBL" id="UINC01000133">
    <property type="protein sequence ID" value="SUZ49742.1"/>
    <property type="molecule type" value="Genomic_DNA"/>
</dbReference>
<accession>A0A381N559</accession>
<evidence type="ECO:0000256" key="7">
    <source>
        <dbReference type="ARBA" id="ARBA00022840"/>
    </source>
</evidence>
<organism evidence="10">
    <name type="scientific">marine metagenome</name>
    <dbReference type="NCBI Taxonomy" id="408172"/>
    <lineage>
        <taxon>unclassified sequences</taxon>
        <taxon>metagenomes</taxon>
        <taxon>ecological metagenomes</taxon>
    </lineage>
</organism>
<protein>
    <recommendedName>
        <fullName evidence="2">dTMP kinase</fullName>
        <ecNumber evidence="2">2.7.4.9</ecNumber>
    </recommendedName>
</protein>
<dbReference type="InterPro" id="IPR039430">
    <property type="entry name" value="Thymidylate_kin-like_dom"/>
</dbReference>
<feature type="domain" description="Thymidylate kinase-like" evidence="9">
    <location>
        <begin position="3"/>
        <end position="147"/>
    </location>
</feature>
<dbReference type="InterPro" id="IPR018095">
    <property type="entry name" value="Thymidylate_kin_CS"/>
</dbReference>
<feature type="non-terminal residue" evidence="10">
    <location>
        <position position="1"/>
    </location>
</feature>
<dbReference type="CDD" id="cd01672">
    <property type="entry name" value="TMPK"/>
    <property type="match status" value="1"/>
</dbReference>
<dbReference type="Gene3D" id="3.40.50.300">
    <property type="entry name" value="P-loop containing nucleotide triphosphate hydrolases"/>
    <property type="match status" value="1"/>
</dbReference>
<dbReference type="GO" id="GO:0005524">
    <property type="term" value="F:ATP binding"/>
    <property type="evidence" value="ECO:0007669"/>
    <property type="project" value="UniProtKB-KW"/>
</dbReference>
<comment type="similarity">
    <text evidence="1">Belongs to the thymidylate kinase family.</text>
</comment>
<dbReference type="PROSITE" id="PS01331">
    <property type="entry name" value="THYMIDYLATE_KINASE"/>
    <property type="match status" value="1"/>
</dbReference>
<comment type="catalytic activity">
    <reaction evidence="8">
        <text>dTMP + ATP = dTDP + ADP</text>
        <dbReference type="Rhea" id="RHEA:13517"/>
        <dbReference type="ChEBI" id="CHEBI:30616"/>
        <dbReference type="ChEBI" id="CHEBI:58369"/>
        <dbReference type="ChEBI" id="CHEBI:63528"/>
        <dbReference type="ChEBI" id="CHEBI:456216"/>
        <dbReference type="EC" id="2.7.4.9"/>
    </reaction>
</comment>
<dbReference type="NCBIfam" id="TIGR00041">
    <property type="entry name" value="DTMP_kinase"/>
    <property type="match status" value="1"/>
</dbReference>
<reference evidence="10" key="1">
    <citation type="submission" date="2018-05" db="EMBL/GenBank/DDBJ databases">
        <authorList>
            <person name="Lanie J.A."/>
            <person name="Ng W.-L."/>
            <person name="Kazmierczak K.M."/>
            <person name="Andrzejewski T.M."/>
            <person name="Davidsen T.M."/>
            <person name="Wayne K.J."/>
            <person name="Tettelin H."/>
            <person name="Glass J.I."/>
            <person name="Rusch D."/>
            <person name="Podicherti R."/>
            <person name="Tsui H.-C.T."/>
            <person name="Winkler M.E."/>
        </authorList>
    </citation>
    <scope>NUCLEOTIDE SEQUENCE</scope>
</reference>
<dbReference type="GO" id="GO:0006235">
    <property type="term" value="P:dTTP biosynthetic process"/>
    <property type="evidence" value="ECO:0007669"/>
    <property type="project" value="TreeGrafter"/>
</dbReference>
<dbReference type="EC" id="2.7.4.9" evidence="2"/>
<name>A0A381N559_9ZZZZ</name>
<sequence length="155" mass="16619">VAIRGLLLGNGPEPTQRAEALLFAADRAQHLAEVVEPALSEGRDVITDRSYGSTLAYQGHGRGQPIDELMRLAEWASGGLLPDLVVLLTVPADTADRRLGEERDRMEREDTDFAARVIEGFAALADADPDRWVVVDGTGSIEEVAERVASAVGAK</sequence>
<dbReference type="PANTHER" id="PTHR10344">
    <property type="entry name" value="THYMIDYLATE KINASE"/>
    <property type="match status" value="1"/>
</dbReference>
<proteinExistence type="inferred from homology"/>
<keyword evidence="7" id="KW-0067">ATP-binding</keyword>
<keyword evidence="5" id="KW-0547">Nucleotide-binding</keyword>
<dbReference type="PANTHER" id="PTHR10344:SF4">
    <property type="entry name" value="UMP-CMP KINASE 2, MITOCHONDRIAL"/>
    <property type="match status" value="1"/>
</dbReference>
<evidence type="ECO:0000256" key="2">
    <source>
        <dbReference type="ARBA" id="ARBA00012980"/>
    </source>
</evidence>
<dbReference type="GO" id="GO:0005829">
    <property type="term" value="C:cytosol"/>
    <property type="evidence" value="ECO:0007669"/>
    <property type="project" value="TreeGrafter"/>
</dbReference>
<dbReference type="GO" id="GO:0004798">
    <property type="term" value="F:dTMP kinase activity"/>
    <property type="evidence" value="ECO:0007669"/>
    <property type="project" value="UniProtKB-EC"/>
</dbReference>
<dbReference type="InterPro" id="IPR027417">
    <property type="entry name" value="P-loop_NTPase"/>
</dbReference>
<evidence type="ECO:0000256" key="8">
    <source>
        <dbReference type="ARBA" id="ARBA00048743"/>
    </source>
</evidence>
<dbReference type="Pfam" id="PF02223">
    <property type="entry name" value="Thymidylate_kin"/>
    <property type="match status" value="1"/>
</dbReference>
<evidence type="ECO:0000259" key="9">
    <source>
        <dbReference type="Pfam" id="PF02223"/>
    </source>
</evidence>
<keyword evidence="4" id="KW-0545">Nucleotide biosynthesis</keyword>
<dbReference type="AlphaFoldDB" id="A0A381N559"/>
<gene>
    <name evidence="10" type="ORF">METZ01_LOCUS2596</name>
</gene>
<keyword evidence="3" id="KW-0808">Transferase</keyword>
<evidence type="ECO:0000256" key="1">
    <source>
        <dbReference type="ARBA" id="ARBA00009776"/>
    </source>
</evidence>
<dbReference type="GO" id="GO:0006233">
    <property type="term" value="P:dTDP biosynthetic process"/>
    <property type="evidence" value="ECO:0007669"/>
    <property type="project" value="InterPro"/>
</dbReference>
<dbReference type="GO" id="GO:0006227">
    <property type="term" value="P:dUDP biosynthetic process"/>
    <property type="evidence" value="ECO:0007669"/>
    <property type="project" value="TreeGrafter"/>
</dbReference>
<evidence type="ECO:0000313" key="10">
    <source>
        <dbReference type="EMBL" id="SUZ49742.1"/>
    </source>
</evidence>